<sequence>MEINNGTMNVESYETMSGGEDKENYDGYDGSCETVDKNDGDLAKFVNEFCQFETRGLDLIPSLKKTYYYNSLNACAIPDDDSYIDPCLQKIDFIIHSWLVDKLLHTSENIPILEELPRTLAEDIMAQLRNDLCAFQGLSKVLISVRAGHVYLLHMNGDEIKMPPNETSFFQQFPLFVDVAIKVQKAYPHMARRNSCQVLVAVEHVKFKVEDCGCTSHTPPDNNPCQRTYNTRMITAPYVEGQEMMFSREIPRYQGNSKDLR</sequence>
<keyword evidence="3" id="KW-1185">Reference proteome</keyword>
<comment type="caution">
    <text evidence="2">The sequence shown here is derived from an EMBL/GenBank/DDBJ whole genome shotgun (WGS) entry which is preliminary data.</text>
</comment>
<dbReference type="OrthoDB" id="5590091at2759"/>
<protein>
    <submittedName>
        <fullName evidence="2">28780_t:CDS:1</fullName>
    </submittedName>
</protein>
<proteinExistence type="predicted"/>
<dbReference type="AlphaFoldDB" id="A0A9N8Z744"/>
<organism evidence="2 3">
    <name type="scientific">Dentiscutata erythropus</name>
    <dbReference type="NCBI Taxonomy" id="1348616"/>
    <lineage>
        <taxon>Eukaryota</taxon>
        <taxon>Fungi</taxon>
        <taxon>Fungi incertae sedis</taxon>
        <taxon>Mucoromycota</taxon>
        <taxon>Glomeromycotina</taxon>
        <taxon>Glomeromycetes</taxon>
        <taxon>Diversisporales</taxon>
        <taxon>Gigasporaceae</taxon>
        <taxon>Dentiscutata</taxon>
    </lineage>
</organism>
<accession>A0A9N8Z744</accession>
<gene>
    <name evidence="2" type="ORF">DERYTH_LOCUS1419</name>
</gene>
<feature type="compositionally biased region" description="Polar residues" evidence="1">
    <location>
        <begin position="1"/>
        <end position="15"/>
    </location>
</feature>
<name>A0A9N8Z744_9GLOM</name>
<reference evidence="2" key="1">
    <citation type="submission" date="2021-06" db="EMBL/GenBank/DDBJ databases">
        <authorList>
            <person name="Kallberg Y."/>
            <person name="Tangrot J."/>
            <person name="Rosling A."/>
        </authorList>
    </citation>
    <scope>NUCLEOTIDE SEQUENCE</scope>
    <source>
        <strain evidence="2">MA453B</strain>
    </source>
</reference>
<dbReference type="Proteomes" id="UP000789405">
    <property type="component" value="Unassembled WGS sequence"/>
</dbReference>
<dbReference type="EMBL" id="CAJVPY010000396">
    <property type="protein sequence ID" value="CAG8470205.1"/>
    <property type="molecule type" value="Genomic_DNA"/>
</dbReference>
<feature type="region of interest" description="Disordered" evidence="1">
    <location>
        <begin position="1"/>
        <end position="27"/>
    </location>
</feature>
<evidence type="ECO:0000313" key="3">
    <source>
        <dbReference type="Proteomes" id="UP000789405"/>
    </source>
</evidence>
<evidence type="ECO:0000313" key="2">
    <source>
        <dbReference type="EMBL" id="CAG8470205.1"/>
    </source>
</evidence>
<evidence type="ECO:0000256" key="1">
    <source>
        <dbReference type="SAM" id="MobiDB-lite"/>
    </source>
</evidence>